<proteinExistence type="predicted"/>
<evidence type="ECO:0000256" key="3">
    <source>
        <dbReference type="ARBA" id="ARBA00022989"/>
    </source>
</evidence>
<evidence type="ECO:0000256" key="4">
    <source>
        <dbReference type="ARBA" id="ARBA00023136"/>
    </source>
</evidence>
<accession>A0ABR4IBZ3</accession>
<feature type="transmembrane region" description="Helical" evidence="5">
    <location>
        <begin position="136"/>
        <end position="153"/>
    </location>
</feature>
<protein>
    <submittedName>
        <fullName evidence="7">Major facilitator superfamily domain-containing protein</fullName>
    </submittedName>
</protein>
<evidence type="ECO:0000313" key="8">
    <source>
        <dbReference type="Proteomes" id="UP001610446"/>
    </source>
</evidence>
<feature type="transmembrane region" description="Helical" evidence="5">
    <location>
        <begin position="454"/>
        <end position="473"/>
    </location>
</feature>
<dbReference type="SUPFAM" id="SSF103473">
    <property type="entry name" value="MFS general substrate transporter"/>
    <property type="match status" value="1"/>
</dbReference>
<feature type="transmembrane region" description="Helical" evidence="5">
    <location>
        <begin position="224"/>
        <end position="245"/>
    </location>
</feature>
<evidence type="ECO:0000256" key="2">
    <source>
        <dbReference type="ARBA" id="ARBA00022692"/>
    </source>
</evidence>
<comment type="caution">
    <text evidence="7">The sequence shown here is derived from an EMBL/GenBank/DDBJ whole genome shotgun (WGS) entry which is preliminary data.</text>
</comment>
<dbReference type="InterPro" id="IPR011701">
    <property type="entry name" value="MFS"/>
</dbReference>
<organism evidence="7 8">
    <name type="scientific">Aspergillus pseudoustus</name>
    <dbReference type="NCBI Taxonomy" id="1810923"/>
    <lineage>
        <taxon>Eukaryota</taxon>
        <taxon>Fungi</taxon>
        <taxon>Dikarya</taxon>
        <taxon>Ascomycota</taxon>
        <taxon>Pezizomycotina</taxon>
        <taxon>Eurotiomycetes</taxon>
        <taxon>Eurotiomycetidae</taxon>
        <taxon>Eurotiales</taxon>
        <taxon>Aspergillaceae</taxon>
        <taxon>Aspergillus</taxon>
        <taxon>Aspergillus subgen. Nidulantes</taxon>
    </lineage>
</organism>
<feature type="transmembrane region" description="Helical" evidence="5">
    <location>
        <begin position="420"/>
        <end position="442"/>
    </location>
</feature>
<feature type="transmembrane region" description="Helical" evidence="5">
    <location>
        <begin position="310"/>
        <end position="336"/>
    </location>
</feature>
<dbReference type="EMBL" id="JBFXLU010000506">
    <property type="protein sequence ID" value="KAL2825236.1"/>
    <property type="molecule type" value="Genomic_DNA"/>
</dbReference>
<dbReference type="InterPro" id="IPR020846">
    <property type="entry name" value="MFS_dom"/>
</dbReference>
<keyword evidence="3 5" id="KW-1133">Transmembrane helix</keyword>
<evidence type="ECO:0000256" key="5">
    <source>
        <dbReference type="SAM" id="Phobius"/>
    </source>
</evidence>
<gene>
    <name evidence="7" type="ORF">BJY01DRAFT_256317</name>
</gene>
<evidence type="ECO:0000259" key="6">
    <source>
        <dbReference type="PROSITE" id="PS50850"/>
    </source>
</evidence>
<dbReference type="PANTHER" id="PTHR23502">
    <property type="entry name" value="MAJOR FACILITATOR SUPERFAMILY"/>
    <property type="match status" value="1"/>
</dbReference>
<dbReference type="InterPro" id="IPR036259">
    <property type="entry name" value="MFS_trans_sf"/>
</dbReference>
<feature type="transmembrane region" description="Helical" evidence="5">
    <location>
        <begin position="70"/>
        <end position="94"/>
    </location>
</feature>
<reference evidence="7 8" key="1">
    <citation type="submission" date="2024-07" db="EMBL/GenBank/DDBJ databases">
        <title>Section-level genome sequencing and comparative genomics of Aspergillus sections Usti and Cavernicolus.</title>
        <authorList>
            <consortium name="Lawrence Berkeley National Laboratory"/>
            <person name="Nybo J.L."/>
            <person name="Vesth T.C."/>
            <person name="Theobald S."/>
            <person name="Frisvad J.C."/>
            <person name="Larsen T.O."/>
            <person name="Kjaerboelling I."/>
            <person name="Rothschild-Mancinelli K."/>
            <person name="Lyhne E.K."/>
            <person name="Kogle M.E."/>
            <person name="Barry K."/>
            <person name="Clum A."/>
            <person name="Na H."/>
            <person name="Ledsgaard L."/>
            <person name="Lin J."/>
            <person name="Lipzen A."/>
            <person name="Kuo A."/>
            <person name="Riley R."/>
            <person name="Mondo S."/>
            <person name="Labutti K."/>
            <person name="Haridas S."/>
            <person name="Pangalinan J."/>
            <person name="Salamov A.A."/>
            <person name="Simmons B.A."/>
            <person name="Magnuson J.K."/>
            <person name="Chen J."/>
            <person name="Drula E."/>
            <person name="Henrissat B."/>
            <person name="Wiebenga A."/>
            <person name="Lubbers R.J."/>
            <person name="Gomes A.C."/>
            <person name="Makela M.R."/>
            <person name="Stajich J."/>
            <person name="Grigoriev I.V."/>
            <person name="Mortensen U.H."/>
            <person name="De Vries R.P."/>
            <person name="Baker S.E."/>
            <person name="Andersen M.R."/>
        </authorList>
    </citation>
    <scope>NUCLEOTIDE SEQUENCE [LARGE SCALE GENOMIC DNA]</scope>
    <source>
        <strain evidence="7 8">CBS 123904</strain>
    </source>
</reference>
<dbReference type="Gene3D" id="1.20.1250.20">
    <property type="entry name" value="MFS general substrate transporter like domains"/>
    <property type="match status" value="1"/>
</dbReference>
<keyword evidence="8" id="KW-1185">Reference proteome</keyword>
<dbReference type="PROSITE" id="PS50850">
    <property type="entry name" value="MFS"/>
    <property type="match status" value="1"/>
</dbReference>
<feature type="transmembrane region" description="Helical" evidence="5">
    <location>
        <begin position="348"/>
        <end position="369"/>
    </location>
</feature>
<feature type="transmembrane region" description="Helical" evidence="5">
    <location>
        <begin position="195"/>
        <end position="212"/>
    </location>
</feature>
<comment type="subcellular location">
    <subcellularLocation>
        <location evidence="1">Membrane</location>
        <topology evidence="1">Multi-pass membrane protein</topology>
    </subcellularLocation>
</comment>
<feature type="transmembrane region" description="Helical" evidence="5">
    <location>
        <begin position="165"/>
        <end position="188"/>
    </location>
</feature>
<name>A0ABR4IBZ3_9EURO</name>
<feature type="transmembrane region" description="Helical" evidence="5">
    <location>
        <begin position="389"/>
        <end position="408"/>
    </location>
</feature>
<feature type="transmembrane region" description="Helical" evidence="5">
    <location>
        <begin position="106"/>
        <end position="124"/>
    </location>
</feature>
<sequence>MAFGILSPSESQGHTVGTSLLVTNGVGEPPAVSGLAHGTGRHSKTILIPQPSRDPNDPLRWPLWQRDLMFFMYMYCTILCVGGIGPMLSASAAVLAESFNVSFTDVTLLTGYNTCAVGAGGILLSALSRKFGKRPGFIFSMVCAFAGTVWGGAAQSYNSLLGARVLQGLGVSMFESVMFAVIGDLYYVHERGARVAALTIAISGIANLPALLSGLITDRLGWRWNFWMLAIFLGIGLGLVLLFAWEPAYNRPPDISILDEQSSDKNADDTNVDDVRRKGSHLEQFGASESEIVYPLQMVLKPFTILIHPAVVWATLLLSISTAWYVVISFVIAQIFSAAPYFLDAVDIGYMSAGPAVGGTVGSIVCGLLSDPLATALARKNNGIYEPEFRLVLILPMLVSCCIGWFQFGHLVDAGKSPAVIAVIWSIATSSLQFCASAIGTYILDAYPGISSEVFIIGMVTKNFVFFGLSFGVNDWVTAWGPSKVFDTIGGIQVGLCLLSGLVWVYGKKWRAHYYQ</sequence>
<feature type="transmembrane region" description="Helical" evidence="5">
    <location>
        <begin position="485"/>
        <end position="506"/>
    </location>
</feature>
<keyword evidence="2 5" id="KW-0812">Transmembrane</keyword>
<dbReference type="Pfam" id="PF07690">
    <property type="entry name" value="MFS_1"/>
    <property type="match status" value="1"/>
</dbReference>
<evidence type="ECO:0000313" key="7">
    <source>
        <dbReference type="EMBL" id="KAL2825236.1"/>
    </source>
</evidence>
<evidence type="ECO:0000256" key="1">
    <source>
        <dbReference type="ARBA" id="ARBA00004141"/>
    </source>
</evidence>
<feature type="domain" description="Major facilitator superfamily (MFS) profile" evidence="6">
    <location>
        <begin position="69"/>
        <end position="516"/>
    </location>
</feature>
<dbReference type="PANTHER" id="PTHR23502:SF29">
    <property type="entry name" value="TRANSPORTER, PUTATIVE (AFU_ORTHOLOGUE AFUA_6G06680)-RELATED"/>
    <property type="match status" value="1"/>
</dbReference>
<dbReference type="Proteomes" id="UP001610446">
    <property type="component" value="Unassembled WGS sequence"/>
</dbReference>
<keyword evidence="4 5" id="KW-0472">Membrane</keyword>